<dbReference type="STRING" id="554065.E1ZGY6"/>
<protein>
    <recommendedName>
        <fullName evidence="3">Chromosome transmission fidelity protein 8</fullName>
    </recommendedName>
</protein>
<dbReference type="RefSeq" id="XP_005846935.1">
    <property type="nucleotide sequence ID" value="XM_005846873.1"/>
</dbReference>
<evidence type="ECO:0000313" key="2">
    <source>
        <dbReference type="Proteomes" id="UP000008141"/>
    </source>
</evidence>
<sequence length="111" mass="12232">MLIPISSDEGSSRSWALIEMQGEVERKDGGTLEEAFDVGTLSVSSSGAVMLTIGYHQLEGKRMELKKPFAVLDRVADAEGHSTEYKVIGVVREKILFKARPRALITKPELK</sequence>
<dbReference type="FunCoup" id="E1ZGY6">
    <property type="interactions" value="1355"/>
</dbReference>
<name>E1ZGY6_CHLVA</name>
<organism evidence="2">
    <name type="scientific">Chlorella variabilis</name>
    <name type="common">Green alga</name>
    <dbReference type="NCBI Taxonomy" id="554065"/>
    <lineage>
        <taxon>Eukaryota</taxon>
        <taxon>Viridiplantae</taxon>
        <taxon>Chlorophyta</taxon>
        <taxon>core chlorophytes</taxon>
        <taxon>Trebouxiophyceae</taxon>
        <taxon>Chlorellales</taxon>
        <taxon>Chlorellaceae</taxon>
        <taxon>Chlorella clade</taxon>
        <taxon>Chlorella</taxon>
    </lineage>
</organism>
<evidence type="ECO:0008006" key="3">
    <source>
        <dbReference type="Google" id="ProtNLM"/>
    </source>
</evidence>
<reference evidence="1 2" key="1">
    <citation type="journal article" date="2010" name="Plant Cell">
        <title>The Chlorella variabilis NC64A genome reveals adaptation to photosymbiosis, coevolution with viruses, and cryptic sex.</title>
        <authorList>
            <person name="Blanc G."/>
            <person name="Duncan G."/>
            <person name="Agarkova I."/>
            <person name="Borodovsky M."/>
            <person name="Gurnon J."/>
            <person name="Kuo A."/>
            <person name="Lindquist E."/>
            <person name="Lucas S."/>
            <person name="Pangilinan J."/>
            <person name="Polle J."/>
            <person name="Salamov A."/>
            <person name="Terry A."/>
            <person name="Yamada T."/>
            <person name="Dunigan D.D."/>
            <person name="Grigoriev I.V."/>
            <person name="Claverie J.M."/>
            <person name="Van Etten J.L."/>
        </authorList>
    </citation>
    <scope>NUCLEOTIDE SEQUENCE [LARGE SCALE GENOMIC DNA]</scope>
    <source>
        <strain evidence="1 2">NC64A</strain>
    </source>
</reference>
<dbReference type="PANTHER" id="PTHR47475">
    <property type="entry name" value="CHROMOSOME TRANSMISSION FIDELITY PROTEIN 8"/>
    <property type="match status" value="1"/>
</dbReference>
<dbReference type="InterPro" id="IPR018607">
    <property type="entry name" value="Ctf8"/>
</dbReference>
<dbReference type="eggNOG" id="KOG4487">
    <property type="taxonomic scope" value="Eukaryota"/>
</dbReference>
<dbReference type="Pfam" id="PF09696">
    <property type="entry name" value="Ctf8"/>
    <property type="match status" value="1"/>
</dbReference>
<dbReference type="Proteomes" id="UP000008141">
    <property type="component" value="Unassembled WGS sequence"/>
</dbReference>
<keyword evidence="2" id="KW-1185">Reference proteome</keyword>
<proteinExistence type="predicted"/>
<dbReference type="AlphaFoldDB" id="E1ZGY6"/>
<dbReference type="EMBL" id="GL433846">
    <property type="protein sequence ID" value="EFN54833.1"/>
    <property type="molecule type" value="Genomic_DNA"/>
</dbReference>
<dbReference type="OMA" id="GSCEEWG"/>
<dbReference type="PANTHER" id="PTHR47475:SF2">
    <property type="entry name" value="CHROMOSOME TRANSMISSION FIDELITY PROTEIN 8"/>
    <property type="match status" value="1"/>
</dbReference>
<dbReference type="OrthoDB" id="121932at2759"/>
<dbReference type="KEGG" id="cvr:CHLNCDRAFT_134854"/>
<evidence type="ECO:0000313" key="1">
    <source>
        <dbReference type="EMBL" id="EFN54833.1"/>
    </source>
</evidence>
<dbReference type="GO" id="GO:0007064">
    <property type="term" value="P:mitotic sister chromatid cohesion"/>
    <property type="evidence" value="ECO:0007669"/>
    <property type="project" value="InterPro"/>
</dbReference>
<dbReference type="InParanoid" id="E1ZGY6"/>
<dbReference type="GO" id="GO:0031390">
    <property type="term" value="C:Ctf18 RFC-like complex"/>
    <property type="evidence" value="ECO:0007669"/>
    <property type="project" value="InterPro"/>
</dbReference>
<gene>
    <name evidence="1" type="ORF">CHLNCDRAFT_134854</name>
</gene>
<dbReference type="GeneID" id="17354339"/>
<accession>E1ZGY6</accession>